<dbReference type="Proteomes" id="UP001228905">
    <property type="component" value="Unassembled WGS sequence"/>
</dbReference>
<feature type="region of interest" description="Disordered" evidence="1">
    <location>
        <begin position="149"/>
        <end position="177"/>
    </location>
</feature>
<keyword evidence="3" id="KW-1185">Reference proteome</keyword>
<gene>
    <name evidence="2" type="ORF">QO010_002578</name>
</gene>
<proteinExistence type="predicted"/>
<dbReference type="RefSeq" id="WP_307349706.1">
    <property type="nucleotide sequence ID" value="NZ_JAUSVS010000004.1"/>
</dbReference>
<feature type="region of interest" description="Disordered" evidence="1">
    <location>
        <begin position="405"/>
        <end position="425"/>
    </location>
</feature>
<evidence type="ECO:0000256" key="1">
    <source>
        <dbReference type="SAM" id="MobiDB-lite"/>
    </source>
</evidence>
<accession>A0ABU0IS34</accession>
<organism evidence="2 3">
    <name type="scientific">Caulobacter ginsengisoli</name>
    <dbReference type="NCBI Taxonomy" id="400775"/>
    <lineage>
        <taxon>Bacteria</taxon>
        <taxon>Pseudomonadati</taxon>
        <taxon>Pseudomonadota</taxon>
        <taxon>Alphaproteobacteria</taxon>
        <taxon>Caulobacterales</taxon>
        <taxon>Caulobacteraceae</taxon>
        <taxon>Caulobacter</taxon>
    </lineage>
</organism>
<name>A0ABU0IS34_9CAUL</name>
<comment type="caution">
    <text evidence="2">The sequence shown here is derived from an EMBL/GenBank/DDBJ whole genome shotgun (WGS) entry which is preliminary data.</text>
</comment>
<evidence type="ECO:0008006" key="4">
    <source>
        <dbReference type="Google" id="ProtNLM"/>
    </source>
</evidence>
<sequence>MTAIACLKIFIGANVREANQATLAGLVTKVAGAFLETRWRWPRRWGEVAPFTFVIADPRTTRLDGHEVTSLAEELHFKLFGQGTDGDVRLLMFEGEPDAVMRFAAQDPAALAEYLDHAGPVEGLEGRLLRVTADGVYALAPAHEVGAVPPPSLPTSLPPTSQATPTASPPPARTVPESDWEATFRGVYSTRNATFVGGVVQAGRRDGSVRSSLVDGPSCMPDGDAEAFDEACINETVAALAVSEPSGVLFVPMAYQAIIHRGQRQTRETWLHRLPQAARPRLAVTVYDTPRDPPYTAIVQIQTLLRPFFAFIDLQTTDPDFQIDKLANEAVNSVTLALPDADDPVRVAVAQRFLRNREAYKRRRIWPALTNVRTAREIDSFVNAGIPFLSGMGIAEPVQTPVTATPWPKISLPMTDNPEPARRRG</sequence>
<evidence type="ECO:0000313" key="2">
    <source>
        <dbReference type="EMBL" id="MDQ0464794.1"/>
    </source>
</evidence>
<evidence type="ECO:0000313" key="3">
    <source>
        <dbReference type="Proteomes" id="UP001228905"/>
    </source>
</evidence>
<reference evidence="2 3" key="1">
    <citation type="submission" date="2023-07" db="EMBL/GenBank/DDBJ databases">
        <title>Genomic Encyclopedia of Type Strains, Phase IV (KMG-IV): sequencing the most valuable type-strain genomes for metagenomic binning, comparative biology and taxonomic classification.</title>
        <authorList>
            <person name="Goeker M."/>
        </authorList>
    </citation>
    <scope>NUCLEOTIDE SEQUENCE [LARGE SCALE GENOMIC DNA]</scope>
    <source>
        <strain evidence="2 3">DSM 18695</strain>
    </source>
</reference>
<dbReference type="EMBL" id="JAUSVS010000004">
    <property type="protein sequence ID" value="MDQ0464794.1"/>
    <property type="molecule type" value="Genomic_DNA"/>
</dbReference>
<protein>
    <recommendedName>
        <fullName evidence="4">Phage tail protein</fullName>
    </recommendedName>
</protein>